<organism evidence="1 2">
    <name type="scientific">Cryptococcus depauperatus CBS 7841</name>
    <dbReference type="NCBI Taxonomy" id="1295531"/>
    <lineage>
        <taxon>Eukaryota</taxon>
        <taxon>Fungi</taxon>
        <taxon>Dikarya</taxon>
        <taxon>Basidiomycota</taxon>
        <taxon>Agaricomycotina</taxon>
        <taxon>Tremellomycetes</taxon>
        <taxon>Tremellales</taxon>
        <taxon>Cryptococcaceae</taxon>
        <taxon>Cryptococcus</taxon>
    </lineage>
</organism>
<dbReference type="AlphaFoldDB" id="A0AAJ8LYX8"/>
<proteinExistence type="predicted"/>
<evidence type="ECO:0000313" key="1">
    <source>
        <dbReference type="EMBL" id="WVN86130.1"/>
    </source>
</evidence>
<dbReference type="KEGG" id="cdep:91085504"/>
<dbReference type="RefSeq" id="XP_066066830.1">
    <property type="nucleotide sequence ID" value="XM_066210733.1"/>
</dbReference>
<dbReference type="GeneID" id="91085504"/>
<keyword evidence="2" id="KW-1185">Reference proteome</keyword>
<reference evidence="1" key="3">
    <citation type="submission" date="2024-01" db="EMBL/GenBank/DDBJ databases">
        <authorList>
            <person name="Coelho M.A."/>
            <person name="David-Palma M."/>
            <person name="Shea T."/>
            <person name="Sun S."/>
            <person name="Cuomo C.A."/>
            <person name="Heitman J."/>
        </authorList>
    </citation>
    <scope>NUCLEOTIDE SEQUENCE</scope>
    <source>
        <strain evidence="1">CBS 7841</strain>
    </source>
</reference>
<name>A0AAJ8LYX8_9TREE</name>
<protein>
    <submittedName>
        <fullName evidence="1">Uncharacterized protein</fullName>
    </submittedName>
</protein>
<dbReference type="Proteomes" id="UP000094043">
    <property type="component" value="Chromosome 2"/>
</dbReference>
<accession>A0AAJ8LYX8</accession>
<reference evidence="1" key="1">
    <citation type="submission" date="2016-06" db="EMBL/GenBank/DDBJ databases">
        <authorList>
            <person name="Cuomo C."/>
            <person name="Litvintseva A."/>
            <person name="Heitman J."/>
            <person name="Chen Y."/>
            <person name="Sun S."/>
            <person name="Springer D."/>
            <person name="Dromer F."/>
            <person name="Young S."/>
            <person name="Zeng Q."/>
            <person name="Chapman S."/>
            <person name="Gujja S."/>
            <person name="Saif S."/>
            <person name="Birren B."/>
        </authorList>
    </citation>
    <scope>NUCLEOTIDE SEQUENCE</scope>
    <source>
        <strain evidence="1">CBS 7841</strain>
    </source>
</reference>
<dbReference type="EMBL" id="CP143785">
    <property type="protein sequence ID" value="WVN86130.1"/>
    <property type="molecule type" value="Genomic_DNA"/>
</dbReference>
<gene>
    <name evidence="1" type="ORF">L203_101291</name>
</gene>
<sequence length="611" mass="68147">MRKGRSPIRAMKHAANEFFETCNSNRSTAIPTSCDTIDASVVDWSLPYRLYVPGNLQDGPQPALYVQNIQGRMDCKSFQHRAGHSILYNEGYVKSDSWRIDKAIEASTLNNDSTTSLNHSLWWLGDGGQPCMNNTEKPEVPSPTQLSLGSTTYSSNSPFLSNEIPWLETLTGQPPIDADGGSGQANYMIQSVNPITHRNNLSLCSNCNSCFPSPSMEKPMRGYNKKKEHSYQDLMLSRSCIYPKGDLASSNFESWSRNLDQEFIGKGNVRSSQTEYKPRLVESTTHPNTILSSPRFPLRPLIFSEESQEGAQPKAGSVDQTLNSIESAAQSKINPLVVSWNHNLWSQDSYKQHILQPCNNVNENLEQTEDYSGHTSVSTGLTTHLSNNISLSHSALWPQSLDKTHASNNSQDVEKKLEEVNQAPLPLKMHTWPSDIPSYLCNDLAHFNNAPIVSKGVHTITSQPPPPPTIPLIRPVSSPQKTISLLGLLHTSGWKISPLSTKVIKGGKTNKKRQDWRLSKLFEFSSDKAGWQLVMALVKRVGDLAAQHDHYPEILVNSPSSRKDKDEHTERWTVSIATCTHKPSAQQLNEEERSKKSIVGRIEAKNKINEL</sequence>
<evidence type="ECO:0000313" key="2">
    <source>
        <dbReference type="Proteomes" id="UP000094043"/>
    </source>
</evidence>
<reference evidence="1" key="2">
    <citation type="journal article" date="2022" name="Elife">
        <title>Obligate sexual reproduction of a homothallic fungus closely related to the Cryptococcus pathogenic species complex.</title>
        <authorList>
            <person name="Passer A.R."/>
            <person name="Clancey S.A."/>
            <person name="Shea T."/>
            <person name="David-Palma M."/>
            <person name="Averette A.F."/>
            <person name="Boekhout T."/>
            <person name="Porcel B.M."/>
            <person name="Nowrousian M."/>
            <person name="Cuomo C.A."/>
            <person name="Sun S."/>
            <person name="Heitman J."/>
            <person name="Coelho M.A."/>
        </authorList>
    </citation>
    <scope>NUCLEOTIDE SEQUENCE</scope>
    <source>
        <strain evidence="1">CBS 7841</strain>
    </source>
</reference>